<gene>
    <name evidence="1" type="ORF">JHL16_31190</name>
</gene>
<organism evidence="1 2">
    <name type="scientific">Taklimakanibacter albus</name>
    <dbReference type="NCBI Taxonomy" id="2800327"/>
    <lineage>
        <taxon>Bacteria</taxon>
        <taxon>Pseudomonadati</taxon>
        <taxon>Pseudomonadota</taxon>
        <taxon>Alphaproteobacteria</taxon>
        <taxon>Hyphomicrobiales</taxon>
        <taxon>Aestuariivirgaceae</taxon>
        <taxon>Taklimakanibacter</taxon>
    </lineage>
</organism>
<keyword evidence="2" id="KW-1185">Reference proteome</keyword>
<keyword evidence="1" id="KW-0449">Lipoprotein</keyword>
<proteinExistence type="predicted"/>
<protein>
    <submittedName>
        <fullName evidence="1">YbaY family lipoprotein</fullName>
    </submittedName>
</protein>
<evidence type="ECO:0000313" key="1">
    <source>
        <dbReference type="EMBL" id="MBK1870872.1"/>
    </source>
</evidence>
<dbReference type="EMBL" id="JAENHL010000008">
    <property type="protein sequence ID" value="MBK1870872.1"/>
    <property type="molecule type" value="Genomic_DNA"/>
</dbReference>
<evidence type="ECO:0000313" key="2">
    <source>
        <dbReference type="Proteomes" id="UP000616151"/>
    </source>
</evidence>
<dbReference type="Proteomes" id="UP000616151">
    <property type="component" value="Unassembled WGS sequence"/>
</dbReference>
<sequence length="257" mass="28151">MSDRNCVNPISRRRLIGLAALAALVPAAPAFAATRRLTGSVSYRERIALPPHAVLEVRLLDVSLADAPSKTLAVTRVKTRHRMPIPYRLRYDDSRIRRNHTYALQAQITVDGKLWFVTTTRHSVLTGGRDETDIKVERVSGGGDEAGDPRGKWLAESIRRRGVIDNLQTVLEIGRDGRVSGSGGCNRISGKAEISGSRISFGPVASTRMACVPAAMDQEAKFLAALGDARKWRIDDRRGKLYLLDGQGGEVLLLARM</sequence>
<accession>A0ACC5RE36</accession>
<reference evidence="1" key="1">
    <citation type="submission" date="2021-01" db="EMBL/GenBank/DDBJ databases">
        <authorList>
            <person name="Sun Q."/>
        </authorList>
    </citation>
    <scope>NUCLEOTIDE SEQUENCE</scope>
    <source>
        <strain evidence="1">YIM B02566</strain>
    </source>
</reference>
<comment type="caution">
    <text evidence="1">The sequence shown here is derived from an EMBL/GenBank/DDBJ whole genome shotgun (WGS) entry which is preliminary data.</text>
</comment>
<name>A0ACC5RE36_9HYPH</name>